<evidence type="ECO:0000313" key="1">
    <source>
        <dbReference type="EMBL" id="ROL49396.1"/>
    </source>
</evidence>
<keyword evidence="2" id="KW-1185">Reference proteome</keyword>
<dbReference type="EMBL" id="RJVU01026577">
    <property type="protein sequence ID" value="ROL49396.1"/>
    <property type="molecule type" value="Genomic_DNA"/>
</dbReference>
<accession>A0A3N0YT78</accession>
<evidence type="ECO:0000313" key="2">
    <source>
        <dbReference type="Proteomes" id="UP000281406"/>
    </source>
</evidence>
<dbReference type="Proteomes" id="UP000281406">
    <property type="component" value="Unassembled WGS sequence"/>
</dbReference>
<reference evidence="1 2" key="1">
    <citation type="submission" date="2018-10" db="EMBL/GenBank/DDBJ databases">
        <title>Genome assembly for a Yunnan-Guizhou Plateau 3E fish, Anabarilius grahami (Regan), and its evolutionary and genetic applications.</title>
        <authorList>
            <person name="Jiang W."/>
        </authorList>
    </citation>
    <scope>NUCLEOTIDE SEQUENCE [LARGE SCALE GENOMIC DNA]</scope>
    <source>
        <strain evidence="1">AG-KIZ</strain>
        <tissue evidence="1">Muscle</tissue>
    </source>
</reference>
<dbReference type="AlphaFoldDB" id="A0A3N0YT78"/>
<sequence length="166" mass="18783">MGLSDVNGGKFLVWALLPEERALTFRPERESKSTPINVRSALRKSSAALHSPQDRRLRFYKQGPVRRRIYRLFETERWSGHSGNDPGHESEQQALTIDSLQPISTQKLRVLVTARHSSSAHTTRLQVLGCFRKYSTVRNESQAAFGGRKQIGHDFQRALVSTGRLG</sequence>
<proteinExistence type="predicted"/>
<organism evidence="1 2">
    <name type="scientific">Anabarilius grahami</name>
    <name type="common">Kanglang fish</name>
    <name type="synonym">Barilius grahami</name>
    <dbReference type="NCBI Taxonomy" id="495550"/>
    <lineage>
        <taxon>Eukaryota</taxon>
        <taxon>Metazoa</taxon>
        <taxon>Chordata</taxon>
        <taxon>Craniata</taxon>
        <taxon>Vertebrata</taxon>
        <taxon>Euteleostomi</taxon>
        <taxon>Actinopterygii</taxon>
        <taxon>Neopterygii</taxon>
        <taxon>Teleostei</taxon>
        <taxon>Ostariophysi</taxon>
        <taxon>Cypriniformes</taxon>
        <taxon>Xenocyprididae</taxon>
        <taxon>Xenocypridinae</taxon>
        <taxon>Xenocypridinae incertae sedis</taxon>
        <taxon>Anabarilius</taxon>
    </lineage>
</organism>
<comment type="caution">
    <text evidence="1">The sequence shown here is derived from an EMBL/GenBank/DDBJ whole genome shotgun (WGS) entry which is preliminary data.</text>
</comment>
<gene>
    <name evidence="1" type="ORF">DPX16_15722</name>
</gene>
<protein>
    <submittedName>
        <fullName evidence="1">Uncharacterized protein</fullName>
    </submittedName>
</protein>
<name>A0A3N0YT78_ANAGA</name>
<dbReference type="OrthoDB" id="6022628at2759"/>